<proteinExistence type="predicted"/>
<name>A0ABP7G509_9ACTN</name>
<evidence type="ECO:0000313" key="3">
    <source>
        <dbReference type="Proteomes" id="UP001499884"/>
    </source>
</evidence>
<accession>A0ABP7G509</accession>
<dbReference type="RefSeq" id="WP_345653442.1">
    <property type="nucleotide sequence ID" value="NZ_BAABEP010000060.1"/>
</dbReference>
<evidence type="ECO:0000313" key="2">
    <source>
        <dbReference type="EMBL" id="GAA3753622.1"/>
    </source>
</evidence>
<evidence type="ECO:0000256" key="1">
    <source>
        <dbReference type="SAM" id="Phobius"/>
    </source>
</evidence>
<keyword evidence="3" id="KW-1185">Reference proteome</keyword>
<comment type="caution">
    <text evidence="2">The sequence shown here is derived from an EMBL/GenBank/DDBJ whole genome shotgun (WGS) entry which is preliminary data.</text>
</comment>
<gene>
    <name evidence="2" type="ORF">GCM10023082_56430</name>
</gene>
<keyword evidence="1" id="KW-0472">Membrane</keyword>
<protein>
    <submittedName>
        <fullName evidence="2">Uncharacterized protein</fullName>
    </submittedName>
</protein>
<keyword evidence="1" id="KW-1133">Transmembrane helix</keyword>
<organism evidence="2 3">
    <name type="scientific">Streptomyces tremellae</name>
    <dbReference type="NCBI Taxonomy" id="1124239"/>
    <lineage>
        <taxon>Bacteria</taxon>
        <taxon>Bacillati</taxon>
        <taxon>Actinomycetota</taxon>
        <taxon>Actinomycetes</taxon>
        <taxon>Kitasatosporales</taxon>
        <taxon>Streptomycetaceae</taxon>
        <taxon>Streptomyces</taxon>
    </lineage>
</organism>
<keyword evidence="1" id="KW-0812">Transmembrane</keyword>
<dbReference type="EMBL" id="BAABEP010000060">
    <property type="protein sequence ID" value="GAA3753622.1"/>
    <property type="molecule type" value="Genomic_DNA"/>
</dbReference>
<sequence length="52" mass="5223">MHAATTLAATAAASGQPGAGPVLRILLVVAVVGAVFLAWFLLRGYGDKGNND</sequence>
<dbReference type="Proteomes" id="UP001499884">
    <property type="component" value="Unassembled WGS sequence"/>
</dbReference>
<reference evidence="3" key="1">
    <citation type="journal article" date="2019" name="Int. J. Syst. Evol. Microbiol.">
        <title>The Global Catalogue of Microorganisms (GCM) 10K type strain sequencing project: providing services to taxonomists for standard genome sequencing and annotation.</title>
        <authorList>
            <consortium name="The Broad Institute Genomics Platform"/>
            <consortium name="The Broad Institute Genome Sequencing Center for Infectious Disease"/>
            <person name="Wu L."/>
            <person name="Ma J."/>
        </authorList>
    </citation>
    <scope>NUCLEOTIDE SEQUENCE [LARGE SCALE GENOMIC DNA]</scope>
    <source>
        <strain evidence="3">JCM 30846</strain>
    </source>
</reference>
<feature type="transmembrane region" description="Helical" evidence="1">
    <location>
        <begin position="25"/>
        <end position="42"/>
    </location>
</feature>